<feature type="signal peptide" evidence="3">
    <location>
        <begin position="1"/>
        <end position="22"/>
    </location>
</feature>
<dbReference type="GO" id="GO:0004553">
    <property type="term" value="F:hydrolase activity, hydrolyzing O-glycosyl compounds"/>
    <property type="evidence" value="ECO:0007669"/>
    <property type="project" value="InterPro"/>
</dbReference>
<evidence type="ECO:0000313" key="7">
    <source>
        <dbReference type="EMBL" id="PWZ56125.1"/>
    </source>
</evidence>
<keyword evidence="1" id="KW-0378">Hydrolase</keyword>
<dbReference type="FunFam" id="3.20.20.300:FF:000003">
    <property type="entry name" value="Beta-D-glucan exohydrolase isoenzyme ExoI"/>
    <property type="match status" value="1"/>
</dbReference>
<feature type="domain" description="Glycoside hydrolase family 3 C-terminal" evidence="5">
    <location>
        <begin position="410"/>
        <end position="622"/>
    </location>
</feature>
<dbReference type="Gene3D" id="3.40.50.1700">
    <property type="entry name" value="Glycoside hydrolase family 3 C-terminal domain"/>
    <property type="match status" value="1"/>
</dbReference>
<comment type="caution">
    <text evidence="6">The sequence shown here is derived from an EMBL/GenBank/DDBJ whole genome shotgun (WGS) entry which is preliminary data.</text>
</comment>
<dbReference type="InterPro" id="IPR036881">
    <property type="entry name" value="Glyco_hydro_3_C_sf"/>
</dbReference>
<evidence type="ECO:0000259" key="5">
    <source>
        <dbReference type="Pfam" id="PF01915"/>
    </source>
</evidence>
<gene>
    <name evidence="6" type="ORF">Zm00014a_022471</name>
</gene>
<dbReference type="PANTHER" id="PTHR30620">
    <property type="entry name" value="PERIPLASMIC BETA-GLUCOSIDASE-RELATED"/>
    <property type="match status" value="1"/>
</dbReference>
<dbReference type="InterPro" id="IPR017853">
    <property type="entry name" value="GH"/>
</dbReference>
<keyword evidence="2" id="KW-0326">Glycosidase</keyword>
<accession>A0A317YED6</accession>
<evidence type="ECO:0000256" key="1">
    <source>
        <dbReference type="ARBA" id="ARBA00022801"/>
    </source>
</evidence>
<organism evidence="6">
    <name type="scientific">Zea mays</name>
    <name type="common">Maize</name>
    <dbReference type="NCBI Taxonomy" id="4577"/>
    <lineage>
        <taxon>Eukaryota</taxon>
        <taxon>Viridiplantae</taxon>
        <taxon>Streptophyta</taxon>
        <taxon>Embryophyta</taxon>
        <taxon>Tracheophyta</taxon>
        <taxon>Spermatophyta</taxon>
        <taxon>Magnoliopsida</taxon>
        <taxon>Liliopsida</taxon>
        <taxon>Poales</taxon>
        <taxon>Poaceae</taxon>
        <taxon>PACMAD clade</taxon>
        <taxon>Panicoideae</taxon>
        <taxon>Andropogonodae</taxon>
        <taxon>Andropogoneae</taxon>
        <taxon>Tripsacinae</taxon>
        <taxon>Zea</taxon>
    </lineage>
</organism>
<dbReference type="GO" id="GO:0005975">
    <property type="term" value="P:carbohydrate metabolic process"/>
    <property type="evidence" value="ECO:0007669"/>
    <property type="project" value="InterPro"/>
</dbReference>
<dbReference type="SUPFAM" id="SSF52279">
    <property type="entry name" value="Beta-D-glucan exohydrolase, C-terminal domain"/>
    <property type="match status" value="1"/>
</dbReference>
<dbReference type="InterPro" id="IPR036962">
    <property type="entry name" value="Glyco_hydro_3_N_sf"/>
</dbReference>
<dbReference type="InterPro" id="IPR051915">
    <property type="entry name" value="Cellulose_Degrad_GH3"/>
</dbReference>
<name>A0A317YED6_MAIZE</name>
<dbReference type="EMBL" id="NCVQ01000001">
    <property type="protein sequence ID" value="PWZ56126.1"/>
    <property type="molecule type" value="Genomic_DNA"/>
</dbReference>
<proteinExistence type="predicted"/>
<evidence type="ECO:0000256" key="3">
    <source>
        <dbReference type="SAM" id="SignalP"/>
    </source>
</evidence>
<dbReference type="AlphaFoldDB" id="A0A317YED6"/>
<evidence type="ECO:0000259" key="4">
    <source>
        <dbReference type="Pfam" id="PF00933"/>
    </source>
</evidence>
<dbReference type="InterPro" id="IPR001764">
    <property type="entry name" value="Glyco_hydro_3_N"/>
</dbReference>
<dbReference type="Pfam" id="PF00933">
    <property type="entry name" value="Glyco_hydro_3"/>
    <property type="match status" value="1"/>
</dbReference>
<protein>
    <submittedName>
        <fullName evidence="7">Beta-glucosidase BoGH3B</fullName>
    </submittedName>
</protein>
<dbReference type="InterPro" id="IPR002772">
    <property type="entry name" value="Glyco_hydro_3_C"/>
</dbReference>
<feature type="domain" description="Glycoside hydrolase family 3 N-terminal" evidence="4">
    <location>
        <begin position="46"/>
        <end position="373"/>
    </location>
</feature>
<dbReference type="FunFam" id="3.40.50.1700:FF:000002">
    <property type="entry name" value="Glycosyl hydrolase family protein"/>
    <property type="match status" value="1"/>
</dbReference>
<evidence type="ECO:0000313" key="6">
    <source>
        <dbReference type="EMBL" id="PWZ56124.1"/>
    </source>
</evidence>
<reference evidence="6" key="1">
    <citation type="journal article" date="2018" name="Nat. Genet.">
        <title>Extensive intraspecific gene order and gene structural variations between Mo17 and other maize genomes.</title>
        <authorList>
            <person name="Sun S."/>
            <person name="Zhou Y."/>
            <person name="Chen J."/>
            <person name="Shi J."/>
            <person name="Zhao H."/>
            <person name="Zhao H."/>
            <person name="Song W."/>
            <person name="Zhang M."/>
            <person name="Cui Y."/>
            <person name="Dong X."/>
            <person name="Liu H."/>
            <person name="Ma X."/>
            <person name="Jiao Y."/>
            <person name="Wang B."/>
            <person name="Wei X."/>
            <person name="Stein J.C."/>
            <person name="Glaubitz J.C."/>
            <person name="Lu F."/>
            <person name="Yu G."/>
            <person name="Liang C."/>
            <person name="Fengler K."/>
            <person name="Li B."/>
            <person name="Rafalski A."/>
            <person name="Schnable P.S."/>
            <person name="Ware D.H."/>
            <person name="Buckler E.S."/>
            <person name="Lai J."/>
        </authorList>
    </citation>
    <scope>NUCLEOTIDE SEQUENCE [LARGE SCALE GENOMIC DNA]</scope>
    <source>
        <tissue evidence="6">Seedling</tissue>
    </source>
</reference>
<sequence>MASVHKATTLVLMFCLLALGRAEYLKYKDPKQPVAVRIKDLLGRMTLAEKIGQMTQIERENATADALAKYFIGSVLSGGGSVPAPQASAQAWAAMVTEMQKGALSTRLGIPIIYGIDAVHGHNNVYKATIFPHNVGLGATRDPDLVKRIGEATALEVRATGIPYAFAPCIAVCRDPRWGRCYESYSEDPKVVQSLTSLISGLQGDAPADSAGRPYVGGSKKVAACAKHYVGDGGTHNGINENNTIIDTHGLLSIHMPPYYNSIIRGVSTVMVSYSSWNGVKMHANHFLVTDFLKNKLKFRGFVISDWEGIDRITTPPHANYSYSIEAGVGAGIDMIMVPFRYTEFIDDLTTQVQNKVIPMSRIDDAVYRILRVKFTMGLFENPYPDSSLAGELGKQEHRELAREAVRKSLVLLKNGKSSYAPLLPLPKKAGKILVAGSHANDLGNHYCALDMRSRQGLVTNDRLGMETGTTILSGIEATVDPSTQVVYSESPDSGVLADKYDYAIVVVGEPPYAETFGDNLNLTIPAPGPSVIQSVCGAAKCVVVLISGRPLVVEPYLGDMDALVAAWLPGSEGQGVADVLFGDYGFTGKLPRTWFKSVDQLPMNVGDAHYDPLFPFGFGLTTKGTK</sequence>
<dbReference type="PRINTS" id="PR00133">
    <property type="entry name" value="GLHYDRLASE3"/>
</dbReference>
<dbReference type="SUPFAM" id="SSF51445">
    <property type="entry name" value="(Trans)glycosidases"/>
    <property type="match status" value="1"/>
</dbReference>
<dbReference type="Pfam" id="PF01915">
    <property type="entry name" value="Glyco_hydro_3_C"/>
    <property type="match status" value="1"/>
</dbReference>
<feature type="chain" id="PRO_5036327889" evidence="3">
    <location>
        <begin position="23"/>
        <end position="627"/>
    </location>
</feature>
<dbReference type="Proteomes" id="UP000251960">
    <property type="component" value="Chromosome 1"/>
</dbReference>
<accession>A0A317YBV9</accession>
<keyword evidence="3" id="KW-0732">Signal</keyword>
<dbReference type="EMBL" id="NCVQ01000001">
    <property type="protein sequence ID" value="PWZ56125.1"/>
    <property type="molecule type" value="Genomic_DNA"/>
</dbReference>
<dbReference type="PANTHER" id="PTHR30620:SF120">
    <property type="entry name" value="GLYCOSYL HYDROLASE FAMILY 3 N TERMINAL DOMAIN CONTAINING PROTEIN, EXPRESSED"/>
    <property type="match status" value="1"/>
</dbReference>
<evidence type="ECO:0000256" key="2">
    <source>
        <dbReference type="ARBA" id="ARBA00023295"/>
    </source>
</evidence>
<dbReference type="EMBL" id="NCVQ01000001">
    <property type="protein sequence ID" value="PWZ56124.1"/>
    <property type="molecule type" value="Genomic_DNA"/>
</dbReference>
<dbReference type="Gene3D" id="3.20.20.300">
    <property type="entry name" value="Glycoside hydrolase, family 3, N-terminal domain"/>
    <property type="match status" value="1"/>
</dbReference>